<feature type="region of interest" description="Disordered" evidence="1">
    <location>
        <begin position="34"/>
        <end position="62"/>
    </location>
</feature>
<dbReference type="EnsemblPlants" id="LPERR12G00830.1">
    <property type="protein sequence ID" value="LPERR12G00830.1"/>
    <property type="gene ID" value="LPERR12G00830"/>
</dbReference>
<dbReference type="Proteomes" id="UP000032180">
    <property type="component" value="Chromosome 12"/>
</dbReference>
<proteinExistence type="predicted"/>
<protein>
    <submittedName>
        <fullName evidence="3">Uncharacterized protein</fullName>
    </submittedName>
</protein>
<organism evidence="3 4">
    <name type="scientific">Leersia perrieri</name>
    <dbReference type="NCBI Taxonomy" id="77586"/>
    <lineage>
        <taxon>Eukaryota</taxon>
        <taxon>Viridiplantae</taxon>
        <taxon>Streptophyta</taxon>
        <taxon>Embryophyta</taxon>
        <taxon>Tracheophyta</taxon>
        <taxon>Spermatophyta</taxon>
        <taxon>Magnoliopsida</taxon>
        <taxon>Liliopsida</taxon>
        <taxon>Poales</taxon>
        <taxon>Poaceae</taxon>
        <taxon>BOP clade</taxon>
        <taxon>Oryzoideae</taxon>
        <taxon>Oryzeae</taxon>
        <taxon>Oryzinae</taxon>
        <taxon>Leersia</taxon>
    </lineage>
</organism>
<feature type="signal peptide" evidence="2">
    <location>
        <begin position="1"/>
        <end position="29"/>
    </location>
</feature>
<sequence>MATLVLSSKKASLLLLMLVVVFFVQPGSCSRPLPLPSSSMSEAAGMPSTMATQPPQLGQQQQLWWLRSMKPRAMPRPSAPSKRTN</sequence>
<feature type="chain" id="PRO_5002350513" evidence="2">
    <location>
        <begin position="30"/>
        <end position="85"/>
    </location>
</feature>
<dbReference type="HOGENOM" id="CLU_2336962_0_0_1"/>
<dbReference type="Gramene" id="LPERR12G00830.1">
    <property type="protein sequence ID" value="LPERR12G00830.1"/>
    <property type="gene ID" value="LPERR12G00830"/>
</dbReference>
<keyword evidence="4" id="KW-1185">Reference proteome</keyword>
<keyword evidence="2" id="KW-0732">Signal</keyword>
<accession>A0A0D9XW72</accession>
<reference evidence="3" key="3">
    <citation type="submission" date="2015-04" db="UniProtKB">
        <authorList>
            <consortium name="EnsemblPlants"/>
        </authorList>
    </citation>
    <scope>IDENTIFICATION</scope>
</reference>
<name>A0A0D9XW72_9ORYZ</name>
<reference evidence="4" key="2">
    <citation type="submission" date="2013-12" db="EMBL/GenBank/DDBJ databases">
        <authorList>
            <person name="Yu Y."/>
            <person name="Lee S."/>
            <person name="de Baynast K."/>
            <person name="Wissotski M."/>
            <person name="Liu L."/>
            <person name="Talag J."/>
            <person name="Goicoechea J."/>
            <person name="Angelova A."/>
            <person name="Jetty R."/>
            <person name="Kudrna D."/>
            <person name="Golser W."/>
            <person name="Rivera L."/>
            <person name="Zhang J."/>
            <person name="Wing R."/>
        </authorList>
    </citation>
    <scope>NUCLEOTIDE SEQUENCE</scope>
</reference>
<evidence type="ECO:0000256" key="2">
    <source>
        <dbReference type="SAM" id="SignalP"/>
    </source>
</evidence>
<evidence type="ECO:0000313" key="3">
    <source>
        <dbReference type="EnsemblPlants" id="LPERR12G00830.1"/>
    </source>
</evidence>
<reference evidence="3 4" key="1">
    <citation type="submission" date="2012-08" db="EMBL/GenBank/DDBJ databases">
        <title>Oryza genome evolution.</title>
        <authorList>
            <person name="Wing R.A."/>
        </authorList>
    </citation>
    <scope>NUCLEOTIDE SEQUENCE</scope>
</reference>
<evidence type="ECO:0000313" key="4">
    <source>
        <dbReference type="Proteomes" id="UP000032180"/>
    </source>
</evidence>
<feature type="compositionally biased region" description="Low complexity" evidence="1">
    <location>
        <begin position="53"/>
        <end position="62"/>
    </location>
</feature>
<dbReference type="AlphaFoldDB" id="A0A0D9XW72"/>
<evidence type="ECO:0000256" key="1">
    <source>
        <dbReference type="SAM" id="MobiDB-lite"/>
    </source>
</evidence>